<keyword evidence="4" id="KW-0472">Membrane</keyword>
<dbReference type="PROSITE" id="PS51257">
    <property type="entry name" value="PROKAR_LIPOPROTEIN"/>
    <property type="match status" value="1"/>
</dbReference>
<accession>A0A433WMS4</accession>
<dbReference type="Pfam" id="PF14322">
    <property type="entry name" value="SusD-like_3"/>
    <property type="match status" value="1"/>
</dbReference>
<dbReference type="Proteomes" id="UP000281028">
    <property type="component" value="Unassembled WGS sequence"/>
</dbReference>
<evidence type="ECO:0000259" key="6">
    <source>
        <dbReference type="Pfam" id="PF07980"/>
    </source>
</evidence>
<dbReference type="SUPFAM" id="SSF48452">
    <property type="entry name" value="TPR-like"/>
    <property type="match status" value="1"/>
</dbReference>
<evidence type="ECO:0000256" key="1">
    <source>
        <dbReference type="ARBA" id="ARBA00004442"/>
    </source>
</evidence>
<keyword evidence="5" id="KW-0998">Cell outer membrane</keyword>
<dbReference type="AlphaFoldDB" id="A0A433WMS4"/>
<dbReference type="GO" id="GO:0009279">
    <property type="term" value="C:cell outer membrane"/>
    <property type="evidence" value="ECO:0007669"/>
    <property type="project" value="UniProtKB-SubCell"/>
</dbReference>
<keyword evidence="9" id="KW-1185">Reference proteome</keyword>
<evidence type="ECO:0000256" key="4">
    <source>
        <dbReference type="ARBA" id="ARBA00023136"/>
    </source>
</evidence>
<feature type="domain" description="RagB/SusD" evidence="6">
    <location>
        <begin position="363"/>
        <end position="485"/>
    </location>
</feature>
<feature type="domain" description="SusD-like N-terminal" evidence="7">
    <location>
        <begin position="52"/>
        <end position="229"/>
    </location>
</feature>
<protein>
    <submittedName>
        <fullName evidence="8">RagB/SusD family nutrient uptake outer membrane protein</fullName>
    </submittedName>
</protein>
<keyword evidence="3" id="KW-0732">Signal</keyword>
<sequence length="486" mass="55401">MKYKYLTPVLLMIAVLTGSCNKLLDIKPVNSMMPVSIADYESVLLGGYPRTDFFMRTEMMTDNVYANLGTTYTAPRDQELWFTWAPYKQLPGVEDDPCWGQLYSSIFYANTVLDEFSSRTPAKDEQELFETVKGEAYALRAFSYFYLVNFYAEPYSEATRTAHGVPMPLTAKDVHQHTQQNVREPLEKVYRQIIADMDQAASLLAGKKSRSKFRFDASALQLLRARVYLFMGENEKAVAAASDVITTKPLSDMNTLQAHIDAAKSDVSSFSGNFGVIDGDYKNEVLFYMGGTANTNIFHYPQYMFKPTQELLNLTLRQDSTSDYRRYIFSSFYALNTADGVSVGPTVYYMYARQENPSYYIGLKVSEAYVIRAEANIKLKQPAKAITDLNNLLVRRMKKGRFTPLQAGDFADDAALMRRVLEERRVELAFEGGIRWMDLRRLGKPALTHVYKNGQVYELKQGDPRYLLQIPMSEQNNSPDMPLNPF</sequence>
<name>A0A433WMS4_9BACT</name>
<evidence type="ECO:0000256" key="2">
    <source>
        <dbReference type="ARBA" id="ARBA00006275"/>
    </source>
</evidence>
<proteinExistence type="inferred from homology"/>
<organism evidence="8 9">
    <name type="scientific">Chitinophaga solisilvae</name>
    <dbReference type="NCBI Taxonomy" id="1233460"/>
    <lineage>
        <taxon>Bacteria</taxon>
        <taxon>Pseudomonadati</taxon>
        <taxon>Bacteroidota</taxon>
        <taxon>Chitinophagia</taxon>
        <taxon>Chitinophagales</taxon>
        <taxon>Chitinophagaceae</taxon>
        <taxon>Chitinophaga</taxon>
    </lineage>
</organism>
<evidence type="ECO:0000256" key="5">
    <source>
        <dbReference type="ARBA" id="ARBA00023237"/>
    </source>
</evidence>
<evidence type="ECO:0000313" key="8">
    <source>
        <dbReference type="EMBL" id="NSL87256.1"/>
    </source>
</evidence>
<dbReference type="EMBL" id="RIAR02000001">
    <property type="protein sequence ID" value="NSL87256.1"/>
    <property type="molecule type" value="Genomic_DNA"/>
</dbReference>
<dbReference type="InterPro" id="IPR012944">
    <property type="entry name" value="SusD_RagB_dom"/>
</dbReference>
<reference evidence="8" key="1">
    <citation type="submission" date="2020-05" db="EMBL/GenBank/DDBJ databases">
        <title>Chitinophaga laudate sp. nov., isolated from a tropical peat swamp.</title>
        <authorList>
            <person name="Goh C.B.S."/>
            <person name="Lee M.S."/>
            <person name="Parimannan S."/>
            <person name="Pasbakhsh P."/>
            <person name="Yule C.M."/>
            <person name="Rajandas H."/>
            <person name="Loke S."/>
            <person name="Croft L."/>
            <person name="Tan J.B.L."/>
        </authorList>
    </citation>
    <scope>NUCLEOTIDE SEQUENCE</scope>
    <source>
        <strain evidence="8">Mgbs1</strain>
    </source>
</reference>
<gene>
    <name evidence="8" type="ORF">ECE50_010475</name>
</gene>
<evidence type="ECO:0000256" key="3">
    <source>
        <dbReference type="ARBA" id="ARBA00022729"/>
    </source>
</evidence>
<dbReference type="Gene3D" id="1.25.40.390">
    <property type="match status" value="1"/>
</dbReference>
<comment type="caution">
    <text evidence="8">The sequence shown here is derived from an EMBL/GenBank/DDBJ whole genome shotgun (WGS) entry which is preliminary data.</text>
</comment>
<evidence type="ECO:0000259" key="7">
    <source>
        <dbReference type="Pfam" id="PF14322"/>
    </source>
</evidence>
<comment type="similarity">
    <text evidence="2">Belongs to the SusD family.</text>
</comment>
<evidence type="ECO:0000313" key="9">
    <source>
        <dbReference type="Proteomes" id="UP000281028"/>
    </source>
</evidence>
<dbReference type="InterPro" id="IPR011990">
    <property type="entry name" value="TPR-like_helical_dom_sf"/>
</dbReference>
<dbReference type="OrthoDB" id="1100079at2"/>
<dbReference type="Pfam" id="PF07980">
    <property type="entry name" value="SusD_RagB"/>
    <property type="match status" value="1"/>
</dbReference>
<dbReference type="InterPro" id="IPR033985">
    <property type="entry name" value="SusD-like_N"/>
</dbReference>
<comment type="subcellular location">
    <subcellularLocation>
        <location evidence="1">Cell outer membrane</location>
    </subcellularLocation>
</comment>